<feature type="coiled-coil region" evidence="1">
    <location>
        <begin position="88"/>
        <end position="115"/>
    </location>
</feature>
<evidence type="ECO:0000256" key="2">
    <source>
        <dbReference type="SAM" id="MobiDB-lite"/>
    </source>
</evidence>
<evidence type="ECO:0000256" key="1">
    <source>
        <dbReference type="SAM" id="Coils"/>
    </source>
</evidence>
<keyword evidence="1" id="KW-0175">Coiled coil</keyword>
<keyword evidence="3" id="KW-1185">Reference proteome</keyword>
<dbReference type="GeneID" id="112467851"/>
<evidence type="ECO:0000313" key="4">
    <source>
        <dbReference type="RefSeq" id="XP_024892487.1"/>
    </source>
</evidence>
<dbReference type="OrthoDB" id="6613664at2759"/>
<gene>
    <name evidence="4" type="primary">LOC112467851</name>
</gene>
<dbReference type="Proteomes" id="UP000504618">
    <property type="component" value="Unplaced"/>
</dbReference>
<dbReference type="AlphaFoldDB" id="A0A6J1RCH8"/>
<reference evidence="4" key="1">
    <citation type="submission" date="2025-08" db="UniProtKB">
        <authorList>
            <consortium name="RefSeq"/>
        </authorList>
    </citation>
    <scope>IDENTIFICATION</scope>
    <source>
        <tissue evidence="4">Whole body</tissue>
    </source>
</reference>
<evidence type="ECO:0000313" key="3">
    <source>
        <dbReference type="Proteomes" id="UP000504618"/>
    </source>
</evidence>
<name>A0A6J1RCH8_9HYME</name>
<protein>
    <submittedName>
        <fullName evidence="4">Uncharacterized protein LOC112467851</fullName>
    </submittedName>
</protein>
<sequence length="158" mass="17883">MEYKIYGPPKPPGAGQKSWLGKKDAHYMIAGVSKDSHDYPVTYEITGVANVTPSNSDEKFFAVLKLDQFKKVLPSGRENLSINWQEWLQNADEDYRQLEEEADELVKNVQTTIKSAFPGPVCDSCCSCRQTRKFDEKLQQSESDETLINAEQNGEKNT</sequence>
<proteinExistence type="predicted"/>
<dbReference type="RefSeq" id="XP_024892487.1">
    <property type="nucleotide sequence ID" value="XM_025036719.1"/>
</dbReference>
<accession>A0A6J1RCH8</accession>
<organism evidence="3 4">
    <name type="scientific">Temnothorax curvispinosus</name>
    <dbReference type="NCBI Taxonomy" id="300111"/>
    <lineage>
        <taxon>Eukaryota</taxon>
        <taxon>Metazoa</taxon>
        <taxon>Ecdysozoa</taxon>
        <taxon>Arthropoda</taxon>
        <taxon>Hexapoda</taxon>
        <taxon>Insecta</taxon>
        <taxon>Pterygota</taxon>
        <taxon>Neoptera</taxon>
        <taxon>Endopterygota</taxon>
        <taxon>Hymenoptera</taxon>
        <taxon>Apocrita</taxon>
        <taxon>Aculeata</taxon>
        <taxon>Formicoidea</taxon>
        <taxon>Formicidae</taxon>
        <taxon>Myrmicinae</taxon>
        <taxon>Temnothorax</taxon>
    </lineage>
</organism>
<feature type="region of interest" description="Disordered" evidence="2">
    <location>
        <begin position="139"/>
        <end position="158"/>
    </location>
</feature>